<dbReference type="GO" id="GO:0003676">
    <property type="term" value="F:nucleic acid binding"/>
    <property type="evidence" value="ECO:0007669"/>
    <property type="project" value="InterPro"/>
</dbReference>
<dbReference type="Proteomes" id="UP000821853">
    <property type="component" value="Chromosome 5"/>
</dbReference>
<dbReference type="Pfam" id="PF00075">
    <property type="entry name" value="RNase_H"/>
    <property type="match status" value="1"/>
</dbReference>
<dbReference type="InterPro" id="IPR036397">
    <property type="entry name" value="RNaseH_sf"/>
</dbReference>
<dbReference type="VEuPathDB" id="VectorBase:HLOH_057367"/>
<sequence>MISSSNLIEQDQGCIALPPLAEKSPYADFPDLKYLPLGAHRHRRLQAATPEHGTITNGKETSFCKTTRHQARQLIDRNDLTRKTHVIYVDAAIGEQEKQPMFTTAWTSHDATTRGNKHHLTCEAVSSSLAELCAIVDFAEHVSLAQHQTGEHCSHHYRVYTDSEEAYRACHNTRTTTVVVKKLRLYVSYLRALGHYFHVHWIPGHSGIPGNDRAHRLARALLVSAQSKPPERFSSRLADYVETHNQWLDPAITVSFAK</sequence>
<reference evidence="2 3" key="1">
    <citation type="journal article" date="2020" name="Cell">
        <title>Large-Scale Comparative Analyses of Tick Genomes Elucidate Their Genetic Diversity and Vector Capacities.</title>
        <authorList>
            <consortium name="Tick Genome and Microbiome Consortium (TIGMIC)"/>
            <person name="Jia N."/>
            <person name="Wang J."/>
            <person name="Shi W."/>
            <person name="Du L."/>
            <person name="Sun Y."/>
            <person name="Zhan W."/>
            <person name="Jiang J.F."/>
            <person name="Wang Q."/>
            <person name="Zhang B."/>
            <person name="Ji P."/>
            <person name="Bell-Sakyi L."/>
            <person name="Cui X.M."/>
            <person name="Yuan T.T."/>
            <person name="Jiang B.G."/>
            <person name="Yang W.F."/>
            <person name="Lam T.T."/>
            <person name="Chang Q.C."/>
            <person name="Ding S.J."/>
            <person name="Wang X.J."/>
            <person name="Zhu J.G."/>
            <person name="Ruan X.D."/>
            <person name="Zhao L."/>
            <person name="Wei J.T."/>
            <person name="Ye R.Z."/>
            <person name="Que T.C."/>
            <person name="Du C.H."/>
            <person name="Zhou Y.H."/>
            <person name="Cheng J.X."/>
            <person name="Dai P.F."/>
            <person name="Guo W.B."/>
            <person name="Han X.H."/>
            <person name="Huang E.J."/>
            <person name="Li L.F."/>
            <person name="Wei W."/>
            <person name="Gao Y.C."/>
            <person name="Liu J.Z."/>
            <person name="Shao H.Z."/>
            <person name="Wang X."/>
            <person name="Wang C.C."/>
            <person name="Yang T.C."/>
            <person name="Huo Q.B."/>
            <person name="Li W."/>
            <person name="Chen H.Y."/>
            <person name="Chen S.E."/>
            <person name="Zhou L.G."/>
            <person name="Ni X.B."/>
            <person name="Tian J.H."/>
            <person name="Sheng Y."/>
            <person name="Liu T."/>
            <person name="Pan Y.S."/>
            <person name="Xia L.Y."/>
            <person name="Li J."/>
            <person name="Zhao F."/>
            <person name="Cao W.C."/>
        </authorList>
    </citation>
    <scope>NUCLEOTIDE SEQUENCE [LARGE SCALE GENOMIC DNA]</scope>
    <source>
        <strain evidence="2">HaeL-2018</strain>
    </source>
</reference>
<comment type="caution">
    <text evidence="2">The sequence shown here is derived from an EMBL/GenBank/DDBJ whole genome shotgun (WGS) entry which is preliminary data.</text>
</comment>
<organism evidence="2 3">
    <name type="scientific">Haemaphysalis longicornis</name>
    <name type="common">Bush tick</name>
    <dbReference type="NCBI Taxonomy" id="44386"/>
    <lineage>
        <taxon>Eukaryota</taxon>
        <taxon>Metazoa</taxon>
        <taxon>Ecdysozoa</taxon>
        <taxon>Arthropoda</taxon>
        <taxon>Chelicerata</taxon>
        <taxon>Arachnida</taxon>
        <taxon>Acari</taxon>
        <taxon>Parasitiformes</taxon>
        <taxon>Ixodida</taxon>
        <taxon>Ixodoidea</taxon>
        <taxon>Ixodidae</taxon>
        <taxon>Haemaphysalinae</taxon>
        <taxon>Haemaphysalis</taxon>
    </lineage>
</organism>
<evidence type="ECO:0000313" key="3">
    <source>
        <dbReference type="Proteomes" id="UP000821853"/>
    </source>
</evidence>
<dbReference type="OrthoDB" id="6498269at2759"/>
<dbReference type="PROSITE" id="PS50879">
    <property type="entry name" value="RNASE_H_1"/>
    <property type="match status" value="1"/>
</dbReference>
<dbReference type="InterPro" id="IPR002156">
    <property type="entry name" value="RNaseH_domain"/>
</dbReference>
<dbReference type="EMBL" id="JABSTR010000007">
    <property type="protein sequence ID" value="KAH9376212.1"/>
    <property type="molecule type" value="Genomic_DNA"/>
</dbReference>
<feature type="domain" description="RNase H type-1" evidence="1">
    <location>
        <begin position="81"/>
        <end position="223"/>
    </location>
</feature>
<evidence type="ECO:0000259" key="1">
    <source>
        <dbReference type="PROSITE" id="PS50879"/>
    </source>
</evidence>
<protein>
    <recommendedName>
        <fullName evidence="1">RNase H type-1 domain-containing protein</fullName>
    </recommendedName>
</protein>
<dbReference type="GO" id="GO:0004523">
    <property type="term" value="F:RNA-DNA hybrid ribonuclease activity"/>
    <property type="evidence" value="ECO:0007669"/>
    <property type="project" value="InterPro"/>
</dbReference>
<gene>
    <name evidence="2" type="ORF">HPB48_004228</name>
</gene>
<name>A0A9J6GPW4_HAELO</name>
<dbReference type="InterPro" id="IPR012337">
    <property type="entry name" value="RNaseH-like_sf"/>
</dbReference>
<dbReference type="SUPFAM" id="SSF53098">
    <property type="entry name" value="Ribonuclease H-like"/>
    <property type="match status" value="1"/>
</dbReference>
<accession>A0A9J6GPW4</accession>
<proteinExistence type="predicted"/>
<evidence type="ECO:0000313" key="2">
    <source>
        <dbReference type="EMBL" id="KAH9376212.1"/>
    </source>
</evidence>
<keyword evidence="3" id="KW-1185">Reference proteome</keyword>
<dbReference type="Gene3D" id="3.30.420.10">
    <property type="entry name" value="Ribonuclease H-like superfamily/Ribonuclease H"/>
    <property type="match status" value="1"/>
</dbReference>
<dbReference type="AlphaFoldDB" id="A0A9J6GPW4"/>